<comment type="caution">
    <text evidence="3">The sequence shown here is derived from an EMBL/GenBank/DDBJ whole genome shotgun (WGS) entry which is preliminary data.</text>
</comment>
<organism evidence="3 4">
    <name type="scientific">Chitinophaga japonensis</name>
    <name type="common">Flexibacter japonensis</name>
    <dbReference type="NCBI Taxonomy" id="104662"/>
    <lineage>
        <taxon>Bacteria</taxon>
        <taxon>Pseudomonadati</taxon>
        <taxon>Bacteroidota</taxon>
        <taxon>Chitinophagia</taxon>
        <taxon>Chitinophagales</taxon>
        <taxon>Chitinophagaceae</taxon>
        <taxon>Chitinophaga</taxon>
    </lineage>
</organism>
<reference evidence="3 4" key="1">
    <citation type="journal article" date="2013" name="Stand. Genomic Sci.">
        <title>Genomic Encyclopedia of Type Strains, Phase I: The one thousand microbial genomes (KMG-I) project.</title>
        <authorList>
            <person name="Kyrpides N.C."/>
            <person name="Woyke T."/>
            <person name="Eisen J.A."/>
            <person name="Garrity G."/>
            <person name="Lilburn T.G."/>
            <person name="Beck B.J."/>
            <person name="Whitman W.B."/>
            <person name="Hugenholtz P."/>
            <person name="Klenk H.P."/>
        </authorList>
    </citation>
    <scope>NUCLEOTIDE SEQUENCE [LARGE SCALE GENOMIC DNA]</scope>
    <source>
        <strain evidence="3 4">DSM 13484</strain>
    </source>
</reference>
<accession>A0A562T3B1</accession>
<dbReference type="AlphaFoldDB" id="A0A562T3B1"/>
<dbReference type="OrthoDB" id="9793489at2"/>
<feature type="domain" description="Beta-lactamase-related" evidence="2">
    <location>
        <begin position="47"/>
        <end position="351"/>
    </location>
</feature>
<dbReference type="PANTHER" id="PTHR46825:SF8">
    <property type="entry name" value="BETA-LACTAMASE-RELATED"/>
    <property type="match status" value="1"/>
</dbReference>
<evidence type="ECO:0000259" key="2">
    <source>
        <dbReference type="Pfam" id="PF00144"/>
    </source>
</evidence>
<dbReference type="InterPro" id="IPR001466">
    <property type="entry name" value="Beta-lactam-related"/>
</dbReference>
<feature type="chain" id="PRO_5021802226" evidence="1">
    <location>
        <begin position="31"/>
        <end position="369"/>
    </location>
</feature>
<evidence type="ECO:0000313" key="4">
    <source>
        <dbReference type="Proteomes" id="UP000316778"/>
    </source>
</evidence>
<dbReference type="Proteomes" id="UP000316778">
    <property type="component" value="Unassembled WGS sequence"/>
</dbReference>
<dbReference type="PANTHER" id="PTHR46825">
    <property type="entry name" value="D-ALANYL-D-ALANINE-CARBOXYPEPTIDASE/ENDOPEPTIDASE AMPH"/>
    <property type="match status" value="1"/>
</dbReference>
<protein>
    <submittedName>
        <fullName evidence="3">CubicO group peptidase (Beta-lactamase class C family)</fullName>
    </submittedName>
</protein>
<keyword evidence="1" id="KW-0732">Signal</keyword>
<dbReference type="EMBL" id="VLLG01000003">
    <property type="protein sequence ID" value="TWI87808.1"/>
    <property type="molecule type" value="Genomic_DNA"/>
</dbReference>
<sequence length="369" mass="40749">MNYSPPPKKSLLFATHLLIGLCTLSMLANAQSGTKVITDPIVLPAAEKFMANPKAVGLSIGIYDQGRQYTYHFGTTAKGKATRPADSTLYTIASITKTFTALLLAQATIEKKVKLDDDIRKYLKGDYPNLEYAGQPVRLFHLVSHVSRLPFAFTELAGKPGYSREDFFEQLHTVRIDTVPGVKYQYSNPAAILLSYILEDVYGKSFEGLLKEKIFDPLGMKHSGIRLSESEMGCMATGYTAQGQPDTSSYIQMGAAGGLKSDISDMLLYLKAQIKEDSEAIRLTRKESWGFEMGNGSRYSCGLNWQLITKPDGNRRIFQDGNVPGYSSKIVLFPAKDIGVIVLSNTFLPDELSELAETILTGLRPQDRL</sequence>
<evidence type="ECO:0000256" key="1">
    <source>
        <dbReference type="SAM" id="SignalP"/>
    </source>
</evidence>
<dbReference type="Gene3D" id="3.40.710.10">
    <property type="entry name" value="DD-peptidase/beta-lactamase superfamily"/>
    <property type="match status" value="1"/>
</dbReference>
<feature type="signal peptide" evidence="1">
    <location>
        <begin position="1"/>
        <end position="30"/>
    </location>
</feature>
<evidence type="ECO:0000313" key="3">
    <source>
        <dbReference type="EMBL" id="TWI87808.1"/>
    </source>
</evidence>
<dbReference type="InterPro" id="IPR050491">
    <property type="entry name" value="AmpC-like"/>
</dbReference>
<keyword evidence="4" id="KW-1185">Reference proteome</keyword>
<name>A0A562T3B1_CHIJA</name>
<proteinExistence type="predicted"/>
<dbReference type="SUPFAM" id="SSF56601">
    <property type="entry name" value="beta-lactamase/transpeptidase-like"/>
    <property type="match status" value="1"/>
</dbReference>
<dbReference type="InterPro" id="IPR012338">
    <property type="entry name" value="Beta-lactam/transpept-like"/>
</dbReference>
<dbReference type="Pfam" id="PF00144">
    <property type="entry name" value="Beta-lactamase"/>
    <property type="match status" value="1"/>
</dbReference>
<gene>
    <name evidence="3" type="ORF">LX66_1879</name>
</gene>
<dbReference type="RefSeq" id="WP_145712248.1">
    <property type="nucleotide sequence ID" value="NZ_BAAAFY010000001.1"/>
</dbReference>